<gene>
    <name evidence="1" type="ORF">CWD94_15300</name>
</gene>
<dbReference type="EMBL" id="PHQY01000646">
    <property type="protein sequence ID" value="PJO43121.1"/>
    <property type="molecule type" value="Genomic_DNA"/>
</dbReference>
<dbReference type="InterPro" id="IPR027304">
    <property type="entry name" value="Trigger_fact/SurA_dom_sf"/>
</dbReference>
<evidence type="ECO:0000313" key="2">
    <source>
        <dbReference type="Proteomes" id="UP000232101"/>
    </source>
</evidence>
<evidence type="ECO:0000313" key="1">
    <source>
        <dbReference type="EMBL" id="PJO43121.1"/>
    </source>
</evidence>
<proteinExistence type="predicted"/>
<dbReference type="Proteomes" id="UP000232101">
    <property type="component" value="Unassembled WGS sequence"/>
</dbReference>
<dbReference type="AlphaFoldDB" id="A0A2M9Q4X3"/>
<name>A0A2M9Q4X3_9BACI</name>
<organism evidence="1 2">
    <name type="scientific">Lysinibacillus xylanilyticus</name>
    <dbReference type="NCBI Taxonomy" id="582475"/>
    <lineage>
        <taxon>Bacteria</taxon>
        <taxon>Bacillati</taxon>
        <taxon>Bacillota</taxon>
        <taxon>Bacilli</taxon>
        <taxon>Bacillales</taxon>
        <taxon>Bacillaceae</taxon>
        <taxon>Lysinibacillus</taxon>
    </lineage>
</organism>
<protein>
    <submittedName>
        <fullName evidence="1">Uncharacterized protein</fullName>
    </submittedName>
</protein>
<comment type="caution">
    <text evidence="1">The sequence shown here is derived from an EMBL/GenBank/DDBJ whole genome shotgun (WGS) entry which is preliminary data.</text>
</comment>
<accession>A0A2M9Q4X3</accession>
<dbReference type="RefSeq" id="WP_100543765.1">
    <property type="nucleotide sequence ID" value="NZ_CP158849.1"/>
</dbReference>
<sequence>MINKQNKSSQSISREDVVITDFLKLTDDEKIQLPFIVARVNDYEINLNYLNIELINDMKLGIIPSEMSSSDLLECYYCALESVIEHELIVQKMNEDRSISGWEPDKEQITDCMQELFDEFGIDESEDYSKLEIEQLVLQELRMQRFIDNQLGDNSVSKEEIEHEYQKSPENGDMQKEYIRVILEYEKREEKYKAFVLELKKAASIEAYL</sequence>
<reference evidence="1 2" key="1">
    <citation type="submission" date="2017-11" db="EMBL/GenBank/DDBJ databases">
        <title>Bacterial isolate from king chilli rhizosphere.</title>
        <authorList>
            <person name="Takhelmayum P."/>
            <person name="Sarangthem I."/>
        </authorList>
    </citation>
    <scope>NUCLEOTIDE SEQUENCE [LARGE SCALE GENOMIC DNA]</scope>
    <source>
        <strain evidence="2">t26</strain>
    </source>
</reference>
<dbReference type="SUPFAM" id="SSF109998">
    <property type="entry name" value="Triger factor/SurA peptide-binding domain-like"/>
    <property type="match status" value="1"/>
</dbReference>